<reference evidence="2" key="2">
    <citation type="submission" date="2021-08" db="EMBL/GenBank/DDBJ databases">
        <authorList>
            <person name="Tani A."/>
            <person name="Ola A."/>
            <person name="Ogura Y."/>
            <person name="Katsura K."/>
            <person name="Hayashi T."/>
        </authorList>
    </citation>
    <scope>NUCLEOTIDE SEQUENCE</scope>
    <source>
        <strain evidence="2">DSM 14458</strain>
    </source>
</reference>
<evidence type="ECO:0000313" key="2">
    <source>
        <dbReference type="EMBL" id="GJE75845.1"/>
    </source>
</evidence>
<feature type="chain" id="PRO_5047046091" description="DUF3016 domain-containing protein" evidence="1">
    <location>
        <begin position="23"/>
        <end position="167"/>
    </location>
</feature>
<sequence>MRRWLGAVAVAAMLAAPVPALAQVQVRFVAPERYTDAENRFGSGLSLRVTLAEMRRLFEGLGNRVLGPGQSLDIDVLDIDLAGFDQPGANVPFGLRVVNDVTPPRFRLAYVLREGRRTLLAAEETVSDLNFLMRYARSSSGQTFYYEREVLRDWFQARIVERRPPRG</sequence>
<name>A0ABQ4UV10_9HYPH</name>
<accession>A0ABQ4UV10</accession>
<keyword evidence="1" id="KW-0732">Signal</keyword>
<evidence type="ECO:0000313" key="3">
    <source>
        <dbReference type="Proteomes" id="UP001055093"/>
    </source>
</evidence>
<evidence type="ECO:0000256" key="1">
    <source>
        <dbReference type="SAM" id="SignalP"/>
    </source>
</evidence>
<dbReference type="Pfam" id="PF11454">
    <property type="entry name" value="DUF3016"/>
    <property type="match status" value="1"/>
</dbReference>
<dbReference type="RefSeq" id="WP_137830968.1">
    <property type="nucleotide sequence ID" value="NZ_BPRE01000006.1"/>
</dbReference>
<dbReference type="Proteomes" id="UP001055093">
    <property type="component" value="Unassembled WGS sequence"/>
</dbReference>
<gene>
    <name evidence="2" type="ORF">BGCPKDLD_2432</name>
</gene>
<organism evidence="2 3">
    <name type="scientific">Methylorubrum suomiense</name>
    <dbReference type="NCBI Taxonomy" id="144191"/>
    <lineage>
        <taxon>Bacteria</taxon>
        <taxon>Pseudomonadati</taxon>
        <taxon>Pseudomonadota</taxon>
        <taxon>Alphaproteobacteria</taxon>
        <taxon>Hyphomicrobiales</taxon>
        <taxon>Methylobacteriaceae</taxon>
        <taxon>Methylorubrum</taxon>
    </lineage>
</organism>
<dbReference type="InterPro" id="IPR021557">
    <property type="entry name" value="DUF3016"/>
</dbReference>
<dbReference type="EMBL" id="BPRE01000006">
    <property type="protein sequence ID" value="GJE75845.1"/>
    <property type="molecule type" value="Genomic_DNA"/>
</dbReference>
<reference evidence="2" key="1">
    <citation type="journal article" date="2021" name="Front. Microbiol.">
        <title>Comprehensive Comparative Genomics and Phenotyping of Methylobacterium Species.</title>
        <authorList>
            <person name="Alessa O."/>
            <person name="Ogura Y."/>
            <person name="Fujitani Y."/>
            <person name="Takami H."/>
            <person name="Hayashi T."/>
            <person name="Sahin N."/>
            <person name="Tani A."/>
        </authorList>
    </citation>
    <scope>NUCLEOTIDE SEQUENCE</scope>
    <source>
        <strain evidence="2">DSM 14458</strain>
    </source>
</reference>
<evidence type="ECO:0008006" key="4">
    <source>
        <dbReference type="Google" id="ProtNLM"/>
    </source>
</evidence>
<comment type="caution">
    <text evidence="2">The sequence shown here is derived from an EMBL/GenBank/DDBJ whole genome shotgun (WGS) entry which is preliminary data.</text>
</comment>
<proteinExistence type="predicted"/>
<protein>
    <recommendedName>
        <fullName evidence="4">DUF3016 domain-containing protein</fullName>
    </recommendedName>
</protein>
<keyword evidence="3" id="KW-1185">Reference proteome</keyword>
<feature type="signal peptide" evidence="1">
    <location>
        <begin position="1"/>
        <end position="22"/>
    </location>
</feature>